<protein>
    <submittedName>
        <fullName evidence="8">Membrane protein</fullName>
    </submittedName>
</protein>
<dbReference type="Proteomes" id="UP001144205">
    <property type="component" value="Unassembled WGS sequence"/>
</dbReference>
<dbReference type="Pfam" id="PF12823">
    <property type="entry name" value="DUF3817"/>
    <property type="match status" value="1"/>
</dbReference>
<sequence>MSIADPNAGQTRADRIFGLFRLVALVEGVTTLMLFFVAMPIKYGFGNPGWVQLWGPIHGYAFLAYLVLMVVALRGRGWSPGDWLRTTFASFLPFGTFLNDPFLKRRWTGGAGAA</sequence>
<keyword evidence="5 6" id="KW-0472">Membrane</keyword>
<evidence type="ECO:0000256" key="6">
    <source>
        <dbReference type="SAM" id="Phobius"/>
    </source>
</evidence>
<evidence type="ECO:0000313" key="9">
    <source>
        <dbReference type="Proteomes" id="UP001144205"/>
    </source>
</evidence>
<proteinExistence type="predicted"/>
<dbReference type="RefSeq" id="WP_281842006.1">
    <property type="nucleotide sequence ID" value="NZ_BROH01000004.1"/>
</dbReference>
<comment type="caution">
    <text evidence="8">The sequence shown here is derived from an EMBL/GenBank/DDBJ whole genome shotgun (WGS) entry which is preliminary data.</text>
</comment>
<evidence type="ECO:0000256" key="4">
    <source>
        <dbReference type="ARBA" id="ARBA00022989"/>
    </source>
</evidence>
<reference evidence="8" key="1">
    <citation type="journal article" date="2023" name="Int. J. Syst. Evol. Microbiol.">
        <title>Sinisalibacter aestuarii sp. nov., isolated from estuarine sediment of the Arakawa River.</title>
        <authorList>
            <person name="Arafat S.T."/>
            <person name="Hirano S."/>
            <person name="Sato A."/>
            <person name="Takeuchi K."/>
            <person name="Yasuda T."/>
            <person name="Terahara T."/>
            <person name="Hamada M."/>
            <person name="Kobayashi T."/>
        </authorList>
    </citation>
    <scope>NUCLEOTIDE SEQUENCE</scope>
    <source>
        <strain evidence="8">B-399</strain>
    </source>
</reference>
<name>A0ABQ5LSN6_9RHOB</name>
<dbReference type="PANTHER" id="PTHR40077">
    <property type="entry name" value="MEMBRANE PROTEIN-RELATED"/>
    <property type="match status" value="1"/>
</dbReference>
<feature type="transmembrane region" description="Helical" evidence="6">
    <location>
        <begin position="19"/>
        <end position="41"/>
    </location>
</feature>
<gene>
    <name evidence="8" type="primary">ydzA</name>
    <name evidence="8" type="ORF">STA1M1_18790</name>
</gene>
<dbReference type="PANTHER" id="PTHR40077:SF1">
    <property type="entry name" value="MEMBRANE PROTEIN"/>
    <property type="match status" value="1"/>
</dbReference>
<keyword evidence="4 6" id="KW-1133">Transmembrane helix</keyword>
<evidence type="ECO:0000256" key="1">
    <source>
        <dbReference type="ARBA" id="ARBA00004651"/>
    </source>
</evidence>
<keyword evidence="2" id="KW-1003">Cell membrane</keyword>
<organism evidence="8 9">
    <name type="scientific">Sinisalibacter aestuarii</name>
    <dbReference type="NCBI Taxonomy" id="2949426"/>
    <lineage>
        <taxon>Bacteria</taxon>
        <taxon>Pseudomonadati</taxon>
        <taxon>Pseudomonadota</taxon>
        <taxon>Alphaproteobacteria</taxon>
        <taxon>Rhodobacterales</taxon>
        <taxon>Roseobacteraceae</taxon>
        <taxon>Sinisalibacter</taxon>
    </lineage>
</organism>
<keyword evidence="3 6" id="KW-0812">Transmembrane</keyword>
<dbReference type="EMBL" id="BROH01000004">
    <property type="protein sequence ID" value="GKY88010.1"/>
    <property type="molecule type" value="Genomic_DNA"/>
</dbReference>
<feature type="transmembrane region" description="Helical" evidence="6">
    <location>
        <begin position="53"/>
        <end position="73"/>
    </location>
</feature>
<evidence type="ECO:0000256" key="3">
    <source>
        <dbReference type="ARBA" id="ARBA00022692"/>
    </source>
</evidence>
<dbReference type="InterPro" id="IPR023845">
    <property type="entry name" value="DUF3817_TM"/>
</dbReference>
<keyword evidence="9" id="KW-1185">Reference proteome</keyword>
<accession>A0ABQ5LSN6</accession>
<comment type="subcellular location">
    <subcellularLocation>
        <location evidence="1">Cell membrane</location>
        <topology evidence="1">Multi-pass membrane protein</topology>
    </subcellularLocation>
</comment>
<dbReference type="NCBIfam" id="TIGR03954">
    <property type="entry name" value="integ_memb_HG"/>
    <property type="match status" value="1"/>
</dbReference>
<evidence type="ECO:0000256" key="5">
    <source>
        <dbReference type="ARBA" id="ARBA00023136"/>
    </source>
</evidence>
<evidence type="ECO:0000256" key="2">
    <source>
        <dbReference type="ARBA" id="ARBA00022475"/>
    </source>
</evidence>
<evidence type="ECO:0000313" key="8">
    <source>
        <dbReference type="EMBL" id="GKY88010.1"/>
    </source>
</evidence>
<evidence type="ECO:0000259" key="7">
    <source>
        <dbReference type="Pfam" id="PF12823"/>
    </source>
</evidence>
<feature type="domain" description="DUF3817" evidence="7">
    <location>
        <begin position="18"/>
        <end position="104"/>
    </location>
</feature>